<reference evidence="9 10" key="1">
    <citation type="submission" date="2019-03" db="EMBL/GenBank/DDBJ databases">
        <title>Genomic Encyclopedia of Type Strains, Phase IV (KMG-IV): sequencing the most valuable type-strain genomes for metagenomic binning, comparative biology and taxonomic classification.</title>
        <authorList>
            <person name="Goeker M."/>
        </authorList>
    </citation>
    <scope>NUCLEOTIDE SEQUENCE [LARGE SCALE GENOMIC DNA]</scope>
    <source>
        <strain evidence="9 10">DSM 45361</strain>
    </source>
</reference>
<keyword evidence="3" id="KW-1003">Cell membrane</keyword>
<comment type="subcellular location">
    <subcellularLocation>
        <location evidence="1">Cell membrane</location>
        <topology evidence="1">Multi-pass membrane protein</topology>
    </subcellularLocation>
</comment>
<dbReference type="OrthoDB" id="3661340at2"/>
<feature type="domain" description="Major facilitator superfamily (MFS) profile" evidence="8">
    <location>
        <begin position="12"/>
        <end position="398"/>
    </location>
</feature>
<dbReference type="AlphaFoldDB" id="A0A4V6PVM0"/>
<feature type="transmembrane region" description="Helical" evidence="7">
    <location>
        <begin position="374"/>
        <end position="393"/>
    </location>
</feature>
<dbReference type="PANTHER" id="PTHR23513">
    <property type="entry name" value="INTEGRAL MEMBRANE EFFLUX PROTEIN-RELATED"/>
    <property type="match status" value="1"/>
</dbReference>
<evidence type="ECO:0000256" key="1">
    <source>
        <dbReference type="ARBA" id="ARBA00004651"/>
    </source>
</evidence>
<evidence type="ECO:0000313" key="9">
    <source>
        <dbReference type="EMBL" id="TDP90538.1"/>
    </source>
</evidence>
<dbReference type="RefSeq" id="WP_133854067.1">
    <property type="nucleotide sequence ID" value="NZ_SNXZ01000010.1"/>
</dbReference>
<evidence type="ECO:0000313" key="10">
    <source>
        <dbReference type="Proteomes" id="UP000295444"/>
    </source>
</evidence>
<feature type="transmembrane region" description="Helical" evidence="7">
    <location>
        <begin position="16"/>
        <end position="39"/>
    </location>
</feature>
<evidence type="ECO:0000256" key="7">
    <source>
        <dbReference type="SAM" id="Phobius"/>
    </source>
</evidence>
<evidence type="ECO:0000256" key="3">
    <source>
        <dbReference type="ARBA" id="ARBA00022475"/>
    </source>
</evidence>
<proteinExistence type="predicted"/>
<dbReference type="PANTHER" id="PTHR23513:SF6">
    <property type="entry name" value="MAJOR FACILITATOR SUPERFAMILY ASSOCIATED DOMAIN-CONTAINING PROTEIN"/>
    <property type="match status" value="1"/>
</dbReference>
<keyword evidence="4 7" id="KW-0812">Transmembrane</keyword>
<evidence type="ECO:0000256" key="4">
    <source>
        <dbReference type="ARBA" id="ARBA00022692"/>
    </source>
</evidence>
<gene>
    <name evidence="9" type="ORF">EV186_11079</name>
</gene>
<feature type="transmembrane region" description="Helical" evidence="7">
    <location>
        <begin position="350"/>
        <end position="368"/>
    </location>
</feature>
<dbReference type="Pfam" id="PF05977">
    <property type="entry name" value="MFS_3"/>
    <property type="match status" value="1"/>
</dbReference>
<dbReference type="GO" id="GO:0022857">
    <property type="term" value="F:transmembrane transporter activity"/>
    <property type="evidence" value="ECO:0007669"/>
    <property type="project" value="InterPro"/>
</dbReference>
<dbReference type="InterPro" id="IPR036259">
    <property type="entry name" value="MFS_trans_sf"/>
</dbReference>
<evidence type="ECO:0000256" key="2">
    <source>
        <dbReference type="ARBA" id="ARBA00022448"/>
    </source>
</evidence>
<feature type="transmembrane region" description="Helical" evidence="7">
    <location>
        <begin position="309"/>
        <end position="330"/>
    </location>
</feature>
<dbReference type="InterPro" id="IPR020846">
    <property type="entry name" value="MFS_dom"/>
</dbReference>
<keyword evidence="2" id="KW-0813">Transport</keyword>
<dbReference type="Gene3D" id="1.20.1250.20">
    <property type="entry name" value="MFS general substrate transporter like domains"/>
    <property type="match status" value="1"/>
</dbReference>
<accession>A0A4V6PVM0</accession>
<evidence type="ECO:0000256" key="5">
    <source>
        <dbReference type="ARBA" id="ARBA00022989"/>
    </source>
</evidence>
<feature type="transmembrane region" description="Helical" evidence="7">
    <location>
        <begin position="105"/>
        <end position="128"/>
    </location>
</feature>
<keyword evidence="10" id="KW-1185">Reference proteome</keyword>
<organism evidence="9 10">
    <name type="scientific">Labedaea rhizosphaerae</name>
    <dbReference type="NCBI Taxonomy" id="598644"/>
    <lineage>
        <taxon>Bacteria</taxon>
        <taxon>Bacillati</taxon>
        <taxon>Actinomycetota</taxon>
        <taxon>Actinomycetes</taxon>
        <taxon>Pseudonocardiales</taxon>
        <taxon>Pseudonocardiaceae</taxon>
        <taxon>Labedaea</taxon>
    </lineage>
</organism>
<dbReference type="SUPFAM" id="SSF103473">
    <property type="entry name" value="MFS general substrate transporter"/>
    <property type="match status" value="1"/>
</dbReference>
<dbReference type="InterPro" id="IPR010290">
    <property type="entry name" value="TM_effector"/>
</dbReference>
<dbReference type="PROSITE" id="PS50850">
    <property type="entry name" value="MFS"/>
    <property type="match status" value="1"/>
</dbReference>
<dbReference type="CDD" id="cd06173">
    <property type="entry name" value="MFS_MefA_like"/>
    <property type="match status" value="1"/>
</dbReference>
<feature type="transmembrane region" description="Helical" evidence="7">
    <location>
        <begin position="45"/>
        <end position="65"/>
    </location>
</feature>
<dbReference type="Proteomes" id="UP000295444">
    <property type="component" value="Unassembled WGS sequence"/>
</dbReference>
<feature type="transmembrane region" description="Helical" evidence="7">
    <location>
        <begin position="219"/>
        <end position="243"/>
    </location>
</feature>
<feature type="transmembrane region" description="Helical" evidence="7">
    <location>
        <begin position="284"/>
        <end position="303"/>
    </location>
</feature>
<dbReference type="GO" id="GO:0005886">
    <property type="term" value="C:plasma membrane"/>
    <property type="evidence" value="ECO:0007669"/>
    <property type="project" value="UniProtKB-SubCell"/>
</dbReference>
<evidence type="ECO:0000259" key="8">
    <source>
        <dbReference type="PROSITE" id="PS50850"/>
    </source>
</evidence>
<keyword evidence="5 7" id="KW-1133">Transmembrane helix</keyword>
<evidence type="ECO:0000256" key="6">
    <source>
        <dbReference type="ARBA" id="ARBA00023136"/>
    </source>
</evidence>
<sequence>MKAYLAVLRIADYRKLWIGSLISLLGDGTSWTALAWLALGAGGTGALAVIGVCYTLPVMIGGAVVGPMLDRFSRRTLLVTDNVVRGLTVAAVPVVAIVGDVPVGLLYVVAAVYGLFKIIPLGVVPAVVPDLVPKDQLQPAAALETVGYGVAGLIGPAIGGLLIPVIGGEGVLAVDAVTYGLFAVMVLAMSSRLPAPVAEGEPISGGWRPAIRLLTRDRVLVAIVASFMLFNFVFGMLTVTNPWLVKFELGDHPQLLGLLLGVLSGAELIGSFAGGALKPAPRVMLRMGVLQTLAGLGLAFLFVRSLPTVLLGLLVVGVLSGPVTVSSMALRMARIPAQLRGRTMTLMRTVMNASPPLGAAVAGVFLAAGNYPGAIWVMVLAASLPGVVVALTFRSTSFADELGITPKTEPATA</sequence>
<keyword evidence="6 7" id="KW-0472">Membrane</keyword>
<name>A0A4V6PVM0_LABRH</name>
<dbReference type="EMBL" id="SNXZ01000010">
    <property type="protein sequence ID" value="TDP90538.1"/>
    <property type="molecule type" value="Genomic_DNA"/>
</dbReference>
<comment type="caution">
    <text evidence="9">The sequence shown here is derived from an EMBL/GenBank/DDBJ whole genome shotgun (WGS) entry which is preliminary data.</text>
</comment>
<feature type="transmembrane region" description="Helical" evidence="7">
    <location>
        <begin position="255"/>
        <end position="277"/>
    </location>
</feature>
<protein>
    <submittedName>
        <fullName evidence="9">Putative MFS family arabinose efflux permease</fullName>
    </submittedName>
</protein>
<feature type="transmembrane region" description="Helical" evidence="7">
    <location>
        <begin position="77"/>
        <end position="99"/>
    </location>
</feature>
<feature type="transmembrane region" description="Helical" evidence="7">
    <location>
        <begin position="140"/>
        <end position="167"/>
    </location>
</feature>